<dbReference type="RefSeq" id="WP_425424078.1">
    <property type="nucleotide sequence ID" value="NZ_FMYH01000002.1"/>
</dbReference>
<evidence type="ECO:0000259" key="15">
    <source>
        <dbReference type="PROSITE" id="PS50862"/>
    </source>
</evidence>
<dbReference type="InterPro" id="IPR036621">
    <property type="entry name" value="Anticodon-bd_dom_sf"/>
</dbReference>
<dbReference type="Gene3D" id="3.30.980.10">
    <property type="entry name" value="Threonyl-trna Synthetase, Chain A, domain 2"/>
    <property type="match status" value="1"/>
</dbReference>
<feature type="binding site" evidence="14">
    <location>
        <position position="546"/>
    </location>
    <ligand>
        <name>Zn(2+)</name>
        <dbReference type="ChEBI" id="CHEBI:29105"/>
        <note>catalytic</note>
    </ligand>
</feature>
<dbReference type="InterPro" id="IPR004154">
    <property type="entry name" value="Anticodon-bd"/>
</dbReference>
<dbReference type="GO" id="GO:0004829">
    <property type="term" value="F:threonine-tRNA ligase activity"/>
    <property type="evidence" value="ECO:0007669"/>
    <property type="project" value="UniProtKB-UniRule"/>
</dbReference>
<sequence>MSQPPLLQPQVTITLDGEQTTVTTGTTAAELFTERRDVVVVRIAGELKDLATELVDGAVVESVTIDSPDGLAVLRHSAAHVLAQAVQQVNPSAKLGIGPPITDGFYYDFDVAEPFTPEDLKALEKAMMRIVKEGQTFRRRVVTDADALTELAGEPYKVELVGLKSSSETAGEGADVEVGAGELSIYENVRRNGDVAWSDLCRGPHLPSTRLIGNGYQLLRSAAAYWRGSEKNPQLQRIYGTAWPTKDELKEYLERVAEAERRDHRRLGTELDLFSFPDEMGSGLAVFHPKGGIIRNEMEQYSRQRHIEAGYSFVNTPHITKEKLYQISGHLDWYADGMYPPMHLDAELDADGNVRKAGQNYYLKPMNCPMHNLIFAARGRSYRELPLRLFEFGTVYRYEKSGVVHGLTRARGFTQDDAHIYCTSDQMKSELTDALNFVLDLLKDYGLSDFYLELSTRDPNKSVGTDEAWEIATRTLEEVGLASGLELVADPGGAAFYGPKISVQAKDAIGRTWQMSTIQLDFNLPELFDLEYAAADGTRQRPVMIHRALFGSIERFFAVLTEHYAGAFPAWLAPVQVLAVPVAEPFNDYLADVVAQLRKNGIRADLDDSTDRFAKKIRTASTQKIPFVLIAGGEDAEAGAVSFRYRDGRQDNGVPVAEAIERVLAAVRDRVQV</sequence>
<dbReference type="InterPro" id="IPR018163">
    <property type="entry name" value="Thr/Ala-tRNA-synth_IIc_edit"/>
</dbReference>
<dbReference type="FunFam" id="3.30.54.20:FF:000003">
    <property type="entry name" value="Threonine--tRNA ligase"/>
    <property type="match status" value="1"/>
</dbReference>
<feature type="domain" description="TGS" evidence="16">
    <location>
        <begin position="7"/>
        <end position="64"/>
    </location>
</feature>
<dbReference type="InterPro" id="IPR045864">
    <property type="entry name" value="aa-tRNA-synth_II/BPL/LPL"/>
</dbReference>
<evidence type="ECO:0000313" key="17">
    <source>
        <dbReference type="EMBL" id="SDC23462.1"/>
    </source>
</evidence>
<protein>
    <recommendedName>
        <fullName evidence="14">Threonine--tRNA ligase</fullName>
        <ecNumber evidence="14">6.1.1.3</ecNumber>
    </recommendedName>
    <alternativeName>
        <fullName evidence="14">Threonyl-tRNA synthetase</fullName>
        <shortName evidence="14">ThrRS</shortName>
    </alternativeName>
</protein>
<evidence type="ECO:0000256" key="10">
    <source>
        <dbReference type="ARBA" id="ARBA00022884"/>
    </source>
</evidence>
<comment type="subunit">
    <text evidence="14">Homodimer.</text>
</comment>
<dbReference type="InterPro" id="IPR002320">
    <property type="entry name" value="Thr-tRNA-ligase_IIa"/>
</dbReference>
<dbReference type="SMART" id="SM00863">
    <property type="entry name" value="tRNA_SAD"/>
    <property type="match status" value="1"/>
</dbReference>
<keyword evidence="3 14" id="KW-0963">Cytoplasm</keyword>
<dbReference type="NCBIfam" id="TIGR00418">
    <property type="entry name" value="thrS"/>
    <property type="match status" value="1"/>
</dbReference>
<feature type="domain" description="Aminoacyl-transfer RNA synthetases class-II family profile" evidence="15">
    <location>
        <begin position="294"/>
        <end position="569"/>
    </location>
</feature>
<evidence type="ECO:0000256" key="12">
    <source>
        <dbReference type="ARBA" id="ARBA00023146"/>
    </source>
</evidence>
<evidence type="ECO:0000256" key="13">
    <source>
        <dbReference type="ARBA" id="ARBA00049515"/>
    </source>
</evidence>
<evidence type="ECO:0000313" key="18">
    <source>
        <dbReference type="Proteomes" id="UP000199039"/>
    </source>
</evidence>
<dbReference type="InterPro" id="IPR002314">
    <property type="entry name" value="aa-tRNA-synt_IIb"/>
</dbReference>
<dbReference type="PANTHER" id="PTHR11451">
    <property type="entry name" value="THREONINE-TRNA LIGASE"/>
    <property type="match status" value="1"/>
</dbReference>
<dbReference type="PRINTS" id="PR01047">
    <property type="entry name" value="TRNASYNTHTHR"/>
</dbReference>
<keyword evidence="6 14" id="KW-0479">Metal-binding</keyword>
<organism evidence="17 18">
    <name type="scientific">Sanguibacter gelidistatuariae</name>
    <dbReference type="NCBI Taxonomy" id="1814289"/>
    <lineage>
        <taxon>Bacteria</taxon>
        <taxon>Bacillati</taxon>
        <taxon>Actinomycetota</taxon>
        <taxon>Actinomycetes</taxon>
        <taxon>Micrococcales</taxon>
        <taxon>Sanguibacteraceae</taxon>
        <taxon>Sanguibacter</taxon>
    </lineage>
</organism>
<evidence type="ECO:0000256" key="6">
    <source>
        <dbReference type="ARBA" id="ARBA00022723"/>
    </source>
</evidence>
<keyword evidence="11 14" id="KW-0648">Protein biosynthesis</keyword>
<dbReference type="Proteomes" id="UP000199039">
    <property type="component" value="Unassembled WGS sequence"/>
</dbReference>
<dbReference type="EMBL" id="FMYH01000002">
    <property type="protein sequence ID" value="SDC23462.1"/>
    <property type="molecule type" value="Genomic_DNA"/>
</dbReference>
<evidence type="ECO:0000256" key="5">
    <source>
        <dbReference type="ARBA" id="ARBA00022598"/>
    </source>
</evidence>
<dbReference type="PANTHER" id="PTHR11451:SF44">
    <property type="entry name" value="THREONINE--TRNA LIGASE, CHLOROPLASTIC_MITOCHONDRIAL 2"/>
    <property type="match status" value="1"/>
</dbReference>
<dbReference type="AlphaFoldDB" id="A0A1G6JXG7"/>
<evidence type="ECO:0000256" key="7">
    <source>
        <dbReference type="ARBA" id="ARBA00022741"/>
    </source>
</evidence>
<dbReference type="InterPro" id="IPR033728">
    <property type="entry name" value="ThrRS_core"/>
</dbReference>
<evidence type="ECO:0000256" key="14">
    <source>
        <dbReference type="HAMAP-Rule" id="MF_00184"/>
    </source>
</evidence>
<dbReference type="GO" id="GO:0005737">
    <property type="term" value="C:cytoplasm"/>
    <property type="evidence" value="ECO:0007669"/>
    <property type="project" value="UniProtKB-SubCell"/>
</dbReference>
<dbReference type="Gene3D" id="3.40.50.800">
    <property type="entry name" value="Anticodon-binding domain"/>
    <property type="match status" value="1"/>
</dbReference>
<dbReference type="SUPFAM" id="SSF52954">
    <property type="entry name" value="Class II aaRS ABD-related"/>
    <property type="match status" value="1"/>
</dbReference>
<keyword evidence="18" id="KW-1185">Reference proteome</keyword>
<keyword evidence="10 14" id="KW-0694">RNA-binding</keyword>
<accession>A0A1G6JXG7</accession>
<keyword evidence="4 14" id="KW-0820">tRNA-binding</keyword>
<dbReference type="InterPro" id="IPR047246">
    <property type="entry name" value="ThrRS_anticodon"/>
</dbReference>
<evidence type="ECO:0000256" key="9">
    <source>
        <dbReference type="ARBA" id="ARBA00022840"/>
    </source>
</evidence>
<dbReference type="Gene3D" id="3.30.930.10">
    <property type="entry name" value="Bira Bifunctional Protein, Domain 2"/>
    <property type="match status" value="1"/>
</dbReference>
<dbReference type="GO" id="GO:0046872">
    <property type="term" value="F:metal ion binding"/>
    <property type="evidence" value="ECO:0007669"/>
    <property type="project" value="UniProtKB-KW"/>
</dbReference>
<dbReference type="FunFam" id="3.30.930.10:FF:000019">
    <property type="entry name" value="Threonine--tRNA ligase"/>
    <property type="match status" value="1"/>
</dbReference>
<dbReference type="CDD" id="cd00860">
    <property type="entry name" value="ThrRS_anticodon"/>
    <property type="match status" value="1"/>
</dbReference>
<dbReference type="Pfam" id="PF00587">
    <property type="entry name" value="tRNA-synt_2b"/>
    <property type="match status" value="1"/>
</dbReference>
<feature type="binding site" evidence="14">
    <location>
        <position position="419"/>
    </location>
    <ligand>
        <name>Zn(2+)</name>
        <dbReference type="ChEBI" id="CHEBI:29105"/>
        <note>catalytic</note>
    </ligand>
</feature>
<dbReference type="HAMAP" id="MF_00184">
    <property type="entry name" value="Thr_tRNA_synth"/>
    <property type="match status" value="1"/>
</dbReference>
<keyword evidence="12 14" id="KW-0030">Aminoacyl-tRNA synthetase</keyword>
<keyword evidence="7 14" id="KW-0547">Nucleotide-binding</keyword>
<dbReference type="PROSITE" id="PS50862">
    <property type="entry name" value="AA_TRNA_LIGASE_II"/>
    <property type="match status" value="1"/>
</dbReference>
<evidence type="ECO:0000259" key="16">
    <source>
        <dbReference type="PROSITE" id="PS51880"/>
    </source>
</evidence>
<dbReference type="InterPro" id="IPR006195">
    <property type="entry name" value="aa-tRNA-synth_II"/>
</dbReference>
<evidence type="ECO:0000256" key="8">
    <source>
        <dbReference type="ARBA" id="ARBA00022833"/>
    </source>
</evidence>
<dbReference type="PROSITE" id="PS51880">
    <property type="entry name" value="TGS"/>
    <property type="match status" value="1"/>
</dbReference>
<comment type="similarity">
    <text evidence="2 14">Belongs to the class-II aminoacyl-tRNA synthetase family.</text>
</comment>
<evidence type="ECO:0000256" key="3">
    <source>
        <dbReference type="ARBA" id="ARBA00022490"/>
    </source>
</evidence>
<dbReference type="Pfam" id="PF07973">
    <property type="entry name" value="tRNA_SAD"/>
    <property type="match status" value="1"/>
</dbReference>
<evidence type="ECO:0000256" key="2">
    <source>
        <dbReference type="ARBA" id="ARBA00008226"/>
    </source>
</evidence>
<feature type="binding site" evidence="14">
    <location>
        <position position="368"/>
    </location>
    <ligand>
        <name>Zn(2+)</name>
        <dbReference type="ChEBI" id="CHEBI:29105"/>
        <note>catalytic</note>
    </ligand>
</feature>
<name>A0A1G6JXG7_9MICO</name>
<keyword evidence="9 14" id="KW-0067">ATP-binding</keyword>
<comment type="caution">
    <text evidence="14">Lacks conserved residue(s) required for the propagation of feature annotation.</text>
</comment>
<dbReference type="EC" id="6.1.1.3" evidence="14"/>
<dbReference type="GO" id="GO:0005524">
    <property type="term" value="F:ATP binding"/>
    <property type="evidence" value="ECO:0007669"/>
    <property type="project" value="UniProtKB-UniRule"/>
</dbReference>
<gene>
    <name evidence="14" type="primary">thrS</name>
    <name evidence="17" type="ORF">SAMN05216410_1442</name>
</gene>
<dbReference type="CDD" id="cd00771">
    <property type="entry name" value="ThrRS_core"/>
    <property type="match status" value="1"/>
</dbReference>
<dbReference type="GO" id="GO:0006435">
    <property type="term" value="P:threonyl-tRNA aminoacylation"/>
    <property type="evidence" value="ECO:0007669"/>
    <property type="project" value="UniProtKB-UniRule"/>
</dbReference>
<dbReference type="Gene3D" id="3.30.54.20">
    <property type="match status" value="1"/>
</dbReference>
<reference evidence="17 18" key="1">
    <citation type="submission" date="2016-09" db="EMBL/GenBank/DDBJ databases">
        <authorList>
            <person name="Capua I."/>
            <person name="De Benedictis P."/>
            <person name="Joannis T."/>
            <person name="Lombin L.H."/>
            <person name="Cattoli G."/>
        </authorList>
    </citation>
    <scope>NUCLEOTIDE SEQUENCE [LARGE SCALE GENOMIC DNA]</scope>
    <source>
        <strain evidence="17 18">ISLP-3</strain>
    </source>
</reference>
<keyword evidence="5 14" id="KW-0436">Ligase</keyword>
<dbReference type="FunFam" id="3.40.50.800:FF:000001">
    <property type="entry name" value="Threonine--tRNA ligase"/>
    <property type="match status" value="1"/>
</dbReference>
<proteinExistence type="inferred from homology"/>
<keyword evidence="8 14" id="KW-0862">Zinc</keyword>
<dbReference type="InterPro" id="IPR004095">
    <property type="entry name" value="TGS"/>
</dbReference>
<comment type="catalytic activity">
    <reaction evidence="13 14">
        <text>tRNA(Thr) + L-threonine + ATP = L-threonyl-tRNA(Thr) + AMP + diphosphate + H(+)</text>
        <dbReference type="Rhea" id="RHEA:24624"/>
        <dbReference type="Rhea" id="RHEA-COMP:9670"/>
        <dbReference type="Rhea" id="RHEA-COMP:9704"/>
        <dbReference type="ChEBI" id="CHEBI:15378"/>
        <dbReference type="ChEBI" id="CHEBI:30616"/>
        <dbReference type="ChEBI" id="CHEBI:33019"/>
        <dbReference type="ChEBI" id="CHEBI:57926"/>
        <dbReference type="ChEBI" id="CHEBI:78442"/>
        <dbReference type="ChEBI" id="CHEBI:78534"/>
        <dbReference type="ChEBI" id="CHEBI:456215"/>
        <dbReference type="EC" id="6.1.1.3"/>
    </reaction>
</comment>
<dbReference type="InterPro" id="IPR012947">
    <property type="entry name" value="tRNA_SAD"/>
</dbReference>
<dbReference type="Pfam" id="PF03129">
    <property type="entry name" value="HGTP_anticodon"/>
    <property type="match status" value="1"/>
</dbReference>
<evidence type="ECO:0000256" key="1">
    <source>
        <dbReference type="ARBA" id="ARBA00004496"/>
    </source>
</evidence>
<evidence type="ECO:0000256" key="4">
    <source>
        <dbReference type="ARBA" id="ARBA00022555"/>
    </source>
</evidence>
<dbReference type="SUPFAM" id="SSF55681">
    <property type="entry name" value="Class II aaRS and biotin synthetases"/>
    <property type="match status" value="1"/>
</dbReference>
<comment type="cofactor">
    <cofactor evidence="14">
        <name>Zn(2+)</name>
        <dbReference type="ChEBI" id="CHEBI:29105"/>
    </cofactor>
    <text evidence="14">Binds 1 zinc ion per subunit.</text>
</comment>
<dbReference type="STRING" id="1814289.SAMN05216410_1442"/>
<comment type="subcellular location">
    <subcellularLocation>
        <location evidence="1 14">Cytoplasm</location>
    </subcellularLocation>
</comment>
<dbReference type="SUPFAM" id="SSF55186">
    <property type="entry name" value="ThrRS/AlaRS common domain"/>
    <property type="match status" value="1"/>
</dbReference>
<dbReference type="GO" id="GO:0000049">
    <property type="term" value="F:tRNA binding"/>
    <property type="evidence" value="ECO:0007669"/>
    <property type="project" value="UniProtKB-KW"/>
</dbReference>
<evidence type="ECO:0000256" key="11">
    <source>
        <dbReference type="ARBA" id="ARBA00022917"/>
    </source>
</evidence>